<evidence type="ECO:0000313" key="5">
    <source>
        <dbReference type="Proteomes" id="UP000663912"/>
    </source>
</evidence>
<feature type="domain" description="DUF1468" evidence="2">
    <location>
        <begin position="21"/>
        <end position="155"/>
    </location>
</feature>
<gene>
    <name evidence="3" type="ORF">G6L72_11540</name>
    <name evidence="4" type="ORF">G6M88_04760</name>
</gene>
<dbReference type="Proteomes" id="UP000663912">
    <property type="component" value="Chromosome 1"/>
</dbReference>
<evidence type="ECO:0000256" key="1">
    <source>
        <dbReference type="SAM" id="Phobius"/>
    </source>
</evidence>
<dbReference type="EMBL" id="CP049206">
    <property type="protein sequence ID" value="QTF99754.1"/>
    <property type="molecule type" value="Genomic_DNA"/>
</dbReference>
<evidence type="ECO:0000259" key="2">
    <source>
        <dbReference type="Pfam" id="PF07331"/>
    </source>
</evidence>
<dbReference type="Proteomes" id="UP000822331">
    <property type="component" value="Unassembled WGS sequence"/>
</dbReference>
<dbReference type="RefSeq" id="WP_065697655.1">
    <property type="nucleotide sequence ID" value="NZ_CP049206.1"/>
</dbReference>
<keyword evidence="1" id="KW-0812">Transmembrane</keyword>
<evidence type="ECO:0000313" key="6">
    <source>
        <dbReference type="Proteomes" id="UP000822331"/>
    </source>
</evidence>
<dbReference type="AlphaFoldDB" id="A0AAE7UQM3"/>
<proteinExistence type="predicted"/>
<evidence type="ECO:0000313" key="3">
    <source>
        <dbReference type="EMBL" id="NTF37338.1"/>
    </source>
</evidence>
<protein>
    <submittedName>
        <fullName evidence="4">Tripartite tricarboxylate transporter TctB family protein</fullName>
    </submittedName>
</protein>
<name>A0AAE7UQM3_9HYPH</name>
<reference evidence="4" key="2">
    <citation type="submission" date="2020-02" db="EMBL/GenBank/DDBJ databases">
        <title>Unexpected conservation and global transmission of agrobacterial virulence plasmids.</title>
        <authorList>
            <person name="Weisberg A.J."/>
            <person name="Davis E.W. II"/>
            <person name="Tabima J.R."/>
            <person name="Belcher M.S."/>
            <person name="Miller M."/>
            <person name="Kuo C.-H."/>
            <person name="Loper J.E."/>
            <person name="Grunwald N.J."/>
            <person name="Putnam M.L."/>
            <person name="Chang J.H."/>
        </authorList>
    </citation>
    <scope>NUCLEOTIDE SEQUENCE</scope>
    <source>
        <strain evidence="4">W2/73</strain>
    </source>
</reference>
<dbReference type="InterPro" id="IPR009936">
    <property type="entry name" value="DUF1468"/>
</dbReference>
<feature type="transmembrane region" description="Helical" evidence="1">
    <location>
        <begin position="17"/>
        <end position="37"/>
    </location>
</feature>
<accession>A0AAE7UQM3</accession>
<dbReference type="KEGG" id="arui:G6M88_04760"/>
<keyword evidence="1" id="KW-1133">Transmembrane helix</keyword>
<evidence type="ECO:0000313" key="4">
    <source>
        <dbReference type="EMBL" id="QTF99754.1"/>
    </source>
</evidence>
<organism evidence="4 5">
    <name type="scientific">Agrobacterium rubi</name>
    <dbReference type="NCBI Taxonomy" id="28099"/>
    <lineage>
        <taxon>Bacteria</taxon>
        <taxon>Pseudomonadati</taxon>
        <taxon>Pseudomonadota</taxon>
        <taxon>Alphaproteobacteria</taxon>
        <taxon>Hyphomicrobiales</taxon>
        <taxon>Rhizobiaceae</taxon>
        <taxon>Rhizobium/Agrobacterium group</taxon>
        <taxon>Agrobacterium</taxon>
    </lineage>
</organism>
<keyword evidence="6" id="KW-1185">Reference proteome</keyword>
<keyword evidence="1" id="KW-0472">Membrane</keyword>
<feature type="transmembrane region" description="Helical" evidence="1">
    <location>
        <begin position="49"/>
        <end position="69"/>
    </location>
</feature>
<reference evidence="3 6" key="1">
    <citation type="journal article" date="2020" name="Science">
        <title>Unexpected conservation and global transmission of agrobacterial virulence plasmids.</title>
        <authorList>
            <person name="Weisberg A.J."/>
            <person name="Davis E.W. 2nd"/>
            <person name="Tabima J."/>
            <person name="Belcher M.S."/>
            <person name="Miller M."/>
            <person name="Kuo C.H."/>
            <person name="Loper J.E."/>
            <person name="Grunwald N.J."/>
            <person name="Putnam M.L."/>
            <person name="Chang J.H."/>
        </authorList>
    </citation>
    <scope>NUCLEOTIDE SEQUENCE [LARGE SCALE GENOMIC DNA]</scope>
    <source>
        <strain evidence="3 6">A19/93</strain>
    </source>
</reference>
<feature type="transmembrane region" description="Helical" evidence="1">
    <location>
        <begin position="128"/>
        <end position="150"/>
    </location>
</feature>
<feature type="transmembrane region" description="Helical" evidence="1">
    <location>
        <begin position="89"/>
        <end position="116"/>
    </location>
</feature>
<sequence length="164" mass="17950">MSQGSSPSQATKRRPDWAAFGIAVFLVIVAAVIFWDSARLASVTGYSPVGPATVPYAIAFCLVGLAIWTGFEAWRNEFPARDKQEMGPVFWVIAGLAAQMLLLNVAGFSIATGLLFAFTARAFGKRKLWYSIPIGIVFSFIIWVIFAQLLQLSLPAGPLERLFF</sequence>
<dbReference type="EMBL" id="JAAMCP010000005">
    <property type="protein sequence ID" value="NTF37338.1"/>
    <property type="molecule type" value="Genomic_DNA"/>
</dbReference>
<dbReference type="Pfam" id="PF07331">
    <property type="entry name" value="TctB"/>
    <property type="match status" value="1"/>
</dbReference>